<evidence type="ECO:0000313" key="2">
    <source>
        <dbReference type="EMBL" id="NEY90575.1"/>
    </source>
</evidence>
<dbReference type="AlphaFoldDB" id="A0A6M0QSY1"/>
<protein>
    <recommendedName>
        <fullName evidence="4">DUF2059 domain-containing protein</fullName>
    </recommendedName>
</protein>
<feature type="chain" id="PRO_5026790166" description="DUF2059 domain-containing protein" evidence="1">
    <location>
        <begin position="23"/>
        <end position="282"/>
    </location>
</feature>
<evidence type="ECO:0000313" key="3">
    <source>
        <dbReference type="Proteomes" id="UP000477782"/>
    </source>
</evidence>
<proteinExistence type="predicted"/>
<sequence>MARWVLAVVLSLLPVVAVPARAETPTQVSADVMALSRALMIPETMEILRAEGLANGRELGGEMPPGRRGSLWGEALDRVYDPARMLSLFDQAFAVALAEDGETVAAATAFFGTEPGRRALLLELSARRALLDKTVEAAAGLAYGRLASEDPARQALIDRFVRANDLVDSNVMGAMNANLAFLRGLADAGGDGFAPSEADMLAQVWGTEAETRAETVGWLFPFLAMAYQPMSDADLTTYVVFSESPAGRRLNAAMFKAFDVMLNAVSRDLGRGFGRSLQGDDI</sequence>
<accession>A0A6M0QSY1</accession>
<dbReference type="RefSeq" id="WP_164625188.1">
    <property type="nucleotide sequence ID" value="NZ_JAAIVJ010000005.1"/>
</dbReference>
<reference evidence="2 3" key="1">
    <citation type="submission" date="2020-02" db="EMBL/GenBank/DDBJ databases">
        <authorList>
            <person name="Chen W.-M."/>
        </authorList>
    </citation>
    <scope>NUCLEOTIDE SEQUENCE [LARGE SCALE GENOMIC DNA]</scope>
    <source>
        <strain evidence="2 3">KMS-5</strain>
    </source>
</reference>
<dbReference type="Proteomes" id="UP000477782">
    <property type="component" value="Unassembled WGS sequence"/>
</dbReference>
<evidence type="ECO:0008006" key="4">
    <source>
        <dbReference type="Google" id="ProtNLM"/>
    </source>
</evidence>
<gene>
    <name evidence="2" type="ORF">G4Z14_09730</name>
</gene>
<feature type="signal peptide" evidence="1">
    <location>
        <begin position="1"/>
        <end position="22"/>
    </location>
</feature>
<evidence type="ECO:0000256" key="1">
    <source>
        <dbReference type="SAM" id="SignalP"/>
    </source>
</evidence>
<name>A0A6M0QSY1_9RHOB</name>
<comment type="caution">
    <text evidence="2">The sequence shown here is derived from an EMBL/GenBank/DDBJ whole genome shotgun (WGS) entry which is preliminary data.</text>
</comment>
<organism evidence="2 3">
    <name type="scientific">Tabrizicola oligotrophica</name>
    <dbReference type="NCBI Taxonomy" id="2710650"/>
    <lineage>
        <taxon>Bacteria</taxon>
        <taxon>Pseudomonadati</taxon>
        <taxon>Pseudomonadota</taxon>
        <taxon>Alphaproteobacteria</taxon>
        <taxon>Rhodobacterales</taxon>
        <taxon>Paracoccaceae</taxon>
        <taxon>Tabrizicola</taxon>
    </lineage>
</organism>
<keyword evidence="1" id="KW-0732">Signal</keyword>
<dbReference type="EMBL" id="JAAIVJ010000005">
    <property type="protein sequence ID" value="NEY90575.1"/>
    <property type="molecule type" value="Genomic_DNA"/>
</dbReference>
<keyword evidence="3" id="KW-1185">Reference proteome</keyword>